<organism evidence="5 6">
    <name type="scientific">Musca domestica</name>
    <name type="common">House fly</name>
    <dbReference type="NCBI Taxonomy" id="7370"/>
    <lineage>
        <taxon>Eukaryota</taxon>
        <taxon>Metazoa</taxon>
        <taxon>Ecdysozoa</taxon>
        <taxon>Arthropoda</taxon>
        <taxon>Hexapoda</taxon>
        <taxon>Insecta</taxon>
        <taxon>Pterygota</taxon>
        <taxon>Neoptera</taxon>
        <taxon>Endopterygota</taxon>
        <taxon>Diptera</taxon>
        <taxon>Brachycera</taxon>
        <taxon>Muscomorpha</taxon>
        <taxon>Muscoidea</taxon>
        <taxon>Muscidae</taxon>
        <taxon>Musca</taxon>
    </lineage>
</organism>
<keyword evidence="3" id="KW-0732">Signal</keyword>
<evidence type="ECO:0000313" key="5">
    <source>
        <dbReference type="Proteomes" id="UP001652621"/>
    </source>
</evidence>
<reference evidence="6" key="1">
    <citation type="submission" date="2025-08" db="UniProtKB">
        <authorList>
            <consortium name="RefSeq"/>
        </authorList>
    </citation>
    <scope>IDENTIFICATION</scope>
    <source>
        <strain evidence="6">Aabys</strain>
        <tissue evidence="6">Whole body</tissue>
    </source>
</reference>
<dbReference type="RefSeq" id="XP_058975732.1">
    <property type="nucleotide sequence ID" value="XM_059119749.1"/>
</dbReference>
<dbReference type="PANTHER" id="PTHR39957:SF1">
    <property type="entry name" value="AT09846P1-RELATED"/>
    <property type="match status" value="1"/>
</dbReference>
<evidence type="ECO:0000256" key="2">
    <source>
        <dbReference type="ARBA" id="ARBA00022525"/>
    </source>
</evidence>
<dbReference type="InterPro" id="IPR053308">
    <property type="entry name" value="Vago-like"/>
</dbReference>
<dbReference type="SMART" id="SM01318">
    <property type="entry name" value="SVWC"/>
    <property type="match status" value="1"/>
</dbReference>
<accession>A0ABM3UQC4</accession>
<dbReference type="Pfam" id="PF15430">
    <property type="entry name" value="SVWC"/>
    <property type="match status" value="1"/>
</dbReference>
<dbReference type="PANTHER" id="PTHR39957">
    <property type="entry name" value="AT09846P1-RELATED"/>
    <property type="match status" value="1"/>
</dbReference>
<evidence type="ECO:0000256" key="1">
    <source>
        <dbReference type="ARBA" id="ARBA00004613"/>
    </source>
</evidence>
<sequence length="113" mass="12263">MKLFGLVVIISILCGSFAAVMVAKMGDPEHPGKCVYKDLILSPGESGYPEGRCLRVLCFGADGSGRIHTCGSQGAQPPCVMGDYMYPDAQYPQCCEKEIICPDNVDEHENELF</sequence>
<keyword evidence="2" id="KW-0964">Secreted</keyword>
<comment type="subcellular location">
    <subcellularLocation>
        <location evidence="1">Secreted</location>
    </subcellularLocation>
</comment>
<dbReference type="InterPro" id="IPR029277">
    <property type="entry name" value="SVWC_dom"/>
</dbReference>
<feature type="signal peptide" evidence="3">
    <location>
        <begin position="1"/>
        <end position="18"/>
    </location>
</feature>
<gene>
    <name evidence="6" type="primary">LOC131801260</name>
</gene>
<name>A0ABM3UQC4_MUSDO</name>
<dbReference type="Proteomes" id="UP001652621">
    <property type="component" value="Unplaced"/>
</dbReference>
<evidence type="ECO:0000313" key="6">
    <source>
        <dbReference type="RefSeq" id="XP_058975732.1"/>
    </source>
</evidence>
<feature type="chain" id="PRO_5046727684" evidence="3">
    <location>
        <begin position="19"/>
        <end position="113"/>
    </location>
</feature>
<evidence type="ECO:0000256" key="3">
    <source>
        <dbReference type="SAM" id="SignalP"/>
    </source>
</evidence>
<keyword evidence="5" id="KW-1185">Reference proteome</keyword>
<dbReference type="GeneID" id="131801260"/>
<proteinExistence type="predicted"/>
<protein>
    <submittedName>
        <fullName evidence="6">Complement inhibitor CirpT3-like</fullName>
    </submittedName>
</protein>
<evidence type="ECO:0000259" key="4">
    <source>
        <dbReference type="SMART" id="SM01318"/>
    </source>
</evidence>
<feature type="domain" description="Single" evidence="4">
    <location>
        <begin position="34"/>
        <end position="101"/>
    </location>
</feature>